<organism evidence="2 3">
    <name type="scientific">Kribbella deserti</name>
    <dbReference type="NCBI Taxonomy" id="1926257"/>
    <lineage>
        <taxon>Bacteria</taxon>
        <taxon>Bacillati</taxon>
        <taxon>Actinomycetota</taxon>
        <taxon>Actinomycetes</taxon>
        <taxon>Propionibacteriales</taxon>
        <taxon>Kribbellaceae</taxon>
        <taxon>Kribbella</taxon>
    </lineage>
</organism>
<accession>A0ABV6QQ43</accession>
<dbReference type="InterPro" id="IPR039422">
    <property type="entry name" value="MarR/SlyA-like"/>
</dbReference>
<dbReference type="SUPFAM" id="SSF46785">
    <property type="entry name" value="Winged helix' DNA-binding domain"/>
    <property type="match status" value="1"/>
</dbReference>
<evidence type="ECO:0000313" key="3">
    <source>
        <dbReference type="Proteomes" id="UP001589890"/>
    </source>
</evidence>
<proteinExistence type="predicted"/>
<dbReference type="SMART" id="SM00347">
    <property type="entry name" value="HTH_MARR"/>
    <property type="match status" value="1"/>
</dbReference>
<dbReference type="Pfam" id="PF12802">
    <property type="entry name" value="MarR_2"/>
    <property type="match status" value="1"/>
</dbReference>
<feature type="domain" description="HTH marR-type" evidence="1">
    <location>
        <begin position="4"/>
        <end position="138"/>
    </location>
</feature>
<dbReference type="EMBL" id="JBHLTC010000029">
    <property type="protein sequence ID" value="MFC0626754.1"/>
    <property type="molecule type" value="Genomic_DNA"/>
</dbReference>
<sequence length="152" mass="17033">MTKTTDFGILLVLAYQEFVHELREALTAQGFDDQGRSDGYVLRTLDAEPLTVSALAERLEITKQGAGQIIDDMERRGYVVRMPSPFDGRARIVRLSQRGQDALAAARKFHHNYERRLKRSHGAETVEAVRELLGAMAGEHDPAGPQLRALYL</sequence>
<dbReference type="InterPro" id="IPR000835">
    <property type="entry name" value="HTH_MarR-typ"/>
</dbReference>
<reference evidence="2 3" key="1">
    <citation type="submission" date="2024-09" db="EMBL/GenBank/DDBJ databases">
        <authorList>
            <person name="Sun Q."/>
            <person name="Mori K."/>
        </authorList>
    </citation>
    <scope>NUCLEOTIDE SEQUENCE [LARGE SCALE GENOMIC DNA]</scope>
    <source>
        <strain evidence="2 3">CGMCC 1.15906</strain>
    </source>
</reference>
<dbReference type="RefSeq" id="WP_380050726.1">
    <property type="nucleotide sequence ID" value="NZ_JBHLTC010000029.1"/>
</dbReference>
<evidence type="ECO:0000313" key="2">
    <source>
        <dbReference type="EMBL" id="MFC0626754.1"/>
    </source>
</evidence>
<dbReference type="Proteomes" id="UP001589890">
    <property type="component" value="Unassembled WGS sequence"/>
</dbReference>
<protein>
    <submittedName>
        <fullName evidence="2">MarR family winged helix-turn-helix transcriptional regulator</fullName>
    </submittedName>
</protein>
<dbReference type="PROSITE" id="PS50995">
    <property type="entry name" value="HTH_MARR_2"/>
    <property type="match status" value="1"/>
</dbReference>
<comment type="caution">
    <text evidence="2">The sequence shown here is derived from an EMBL/GenBank/DDBJ whole genome shotgun (WGS) entry which is preliminary data.</text>
</comment>
<dbReference type="PANTHER" id="PTHR33164">
    <property type="entry name" value="TRANSCRIPTIONAL REGULATOR, MARR FAMILY"/>
    <property type="match status" value="1"/>
</dbReference>
<dbReference type="PANTHER" id="PTHR33164:SF99">
    <property type="entry name" value="MARR FAMILY REGULATORY PROTEIN"/>
    <property type="match status" value="1"/>
</dbReference>
<keyword evidence="3" id="KW-1185">Reference proteome</keyword>
<dbReference type="InterPro" id="IPR036390">
    <property type="entry name" value="WH_DNA-bd_sf"/>
</dbReference>
<gene>
    <name evidence="2" type="ORF">ACFFGN_21920</name>
</gene>
<name>A0ABV6QQ43_9ACTN</name>
<dbReference type="InterPro" id="IPR036388">
    <property type="entry name" value="WH-like_DNA-bd_sf"/>
</dbReference>
<evidence type="ECO:0000259" key="1">
    <source>
        <dbReference type="PROSITE" id="PS50995"/>
    </source>
</evidence>
<dbReference type="Gene3D" id="1.10.10.10">
    <property type="entry name" value="Winged helix-like DNA-binding domain superfamily/Winged helix DNA-binding domain"/>
    <property type="match status" value="1"/>
</dbReference>